<organism evidence="1 2">
    <name type="scientific">Corynebacterium pseudopelargi</name>
    <dbReference type="NCBI Taxonomy" id="2080757"/>
    <lineage>
        <taxon>Bacteria</taxon>
        <taxon>Bacillati</taxon>
        <taxon>Actinomycetota</taxon>
        <taxon>Actinomycetes</taxon>
        <taxon>Mycobacteriales</taxon>
        <taxon>Corynebacteriaceae</taxon>
        <taxon>Corynebacterium</taxon>
    </lineage>
</organism>
<accession>A0A3G6ISS7</accession>
<dbReference type="Pfam" id="PF09956">
    <property type="entry name" value="Phage_cement_2"/>
    <property type="match status" value="1"/>
</dbReference>
<dbReference type="Proteomes" id="UP000271426">
    <property type="component" value="Chromosome"/>
</dbReference>
<keyword evidence="2" id="KW-1185">Reference proteome</keyword>
<gene>
    <name evidence="1" type="ORF">CPPEL_02870</name>
</gene>
<dbReference type="RefSeq" id="WP_123959719.1">
    <property type="nucleotide sequence ID" value="NZ_CP033898.1"/>
</dbReference>
<sequence>MSNPTFVQGPVTCKVNAEKIEKYRLVKLTSDGIEYAGADAPVFGAVTEAGAKPVEREPGDLRVGLPDVLAVHTAPSVVPVACDAPESVKAGAPVYAAAEGKVSNDGSVVVGVALRDGAEGDATVRVRLLAPVAK</sequence>
<name>A0A3G6ISS7_9CORY</name>
<protein>
    <recommendedName>
        <fullName evidence="3">DUF2190 domain-containing protein</fullName>
    </recommendedName>
</protein>
<dbReference type="EMBL" id="CP033898">
    <property type="protein sequence ID" value="AZA08705.1"/>
    <property type="molecule type" value="Genomic_DNA"/>
</dbReference>
<evidence type="ECO:0000313" key="2">
    <source>
        <dbReference type="Proteomes" id="UP000271426"/>
    </source>
</evidence>
<proteinExistence type="predicted"/>
<dbReference type="AlphaFoldDB" id="A0A3G6ISS7"/>
<evidence type="ECO:0000313" key="1">
    <source>
        <dbReference type="EMBL" id="AZA08705.1"/>
    </source>
</evidence>
<reference evidence="1 2" key="1">
    <citation type="submission" date="2018-11" db="EMBL/GenBank/DDBJ databases">
        <authorList>
            <person name="Kleinhagauer T."/>
            <person name="Glaeser S.P."/>
            <person name="Spergser J."/>
            <person name="Ruckert C."/>
            <person name="Kaempfer P."/>
            <person name="Busse H.-J."/>
        </authorList>
    </citation>
    <scope>NUCLEOTIDE SEQUENCE [LARGE SCALE GENOMIC DNA]</scope>
    <source>
        <strain evidence="1 2">812CH</strain>
    </source>
</reference>
<dbReference type="InterPro" id="IPR011231">
    <property type="entry name" value="Phage_VT1-Sakai_H0018"/>
</dbReference>
<evidence type="ECO:0008006" key="3">
    <source>
        <dbReference type="Google" id="ProtNLM"/>
    </source>
</evidence>
<dbReference type="KEGG" id="cpso:CPPEL_02870"/>
<dbReference type="OrthoDB" id="4426435at2"/>